<comment type="caution">
    <text evidence="1">The sequence shown here is derived from an EMBL/GenBank/DDBJ whole genome shotgun (WGS) entry which is preliminary data.</text>
</comment>
<accession>A0A7J0DFB3</accession>
<dbReference type="EMBL" id="BJWL01000174">
    <property type="protein sequence ID" value="GFS32989.1"/>
    <property type="molecule type" value="Genomic_DNA"/>
</dbReference>
<dbReference type="AlphaFoldDB" id="A0A7J0DFB3"/>
<sequence length="127" mass="14188">MLIYLASFADRVTKIPKVAIALVGDIQPGAVHNDWQVCTLGVEGVLSCRSLGHLAKLRTQLTKRPRGAGDHLARMTELIGALKSPPPRKSRTWMFGLMPSIPVQRFRYYRCLDKANKASFHREGDES</sequence>
<evidence type="ECO:0000313" key="2">
    <source>
        <dbReference type="Proteomes" id="UP000585474"/>
    </source>
</evidence>
<proteinExistence type="predicted"/>
<reference evidence="2" key="1">
    <citation type="submission" date="2019-07" db="EMBL/GenBank/DDBJ databases">
        <title>De Novo Assembly of kiwifruit Actinidia rufa.</title>
        <authorList>
            <person name="Sugita-Konishi S."/>
            <person name="Sato K."/>
            <person name="Mori E."/>
            <person name="Abe Y."/>
            <person name="Kisaki G."/>
            <person name="Hamano K."/>
            <person name="Suezawa K."/>
            <person name="Otani M."/>
            <person name="Fukuda T."/>
            <person name="Manabe T."/>
            <person name="Gomi K."/>
            <person name="Tabuchi M."/>
            <person name="Akimitsu K."/>
            <person name="Kataoka I."/>
        </authorList>
    </citation>
    <scope>NUCLEOTIDE SEQUENCE [LARGE SCALE GENOMIC DNA]</scope>
    <source>
        <strain evidence="2">cv. Fuchu</strain>
    </source>
</reference>
<keyword evidence="2" id="KW-1185">Reference proteome</keyword>
<protein>
    <submittedName>
        <fullName evidence="1">Uncharacterized protein</fullName>
    </submittedName>
</protein>
<organism evidence="1 2">
    <name type="scientific">Actinidia rufa</name>
    <dbReference type="NCBI Taxonomy" id="165716"/>
    <lineage>
        <taxon>Eukaryota</taxon>
        <taxon>Viridiplantae</taxon>
        <taxon>Streptophyta</taxon>
        <taxon>Embryophyta</taxon>
        <taxon>Tracheophyta</taxon>
        <taxon>Spermatophyta</taxon>
        <taxon>Magnoliopsida</taxon>
        <taxon>eudicotyledons</taxon>
        <taxon>Gunneridae</taxon>
        <taxon>Pentapetalae</taxon>
        <taxon>asterids</taxon>
        <taxon>Ericales</taxon>
        <taxon>Actinidiaceae</taxon>
        <taxon>Actinidia</taxon>
    </lineage>
</organism>
<dbReference type="Proteomes" id="UP000585474">
    <property type="component" value="Unassembled WGS sequence"/>
</dbReference>
<gene>
    <name evidence="1" type="ORF">Acr_00g0025750</name>
</gene>
<evidence type="ECO:0000313" key="1">
    <source>
        <dbReference type="EMBL" id="GFS32989.1"/>
    </source>
</evidence>
<name>A0A7J0DFB3_9ERIC</name>